<keyword evidence="5 11" id="KW-0812">Transmembrane</keyword>
<dbReference type="GO" id="GO:0000139">
    <property type="term" value="C:Golgi membrane"/>
    <property type="evidence" value="ECO:0007669"/>
    <property type="project" value="UniProtKB-SubCell"/>
</dbReference>
<evidence type="ECO:0000256" key="7">
    <source>
        <dbReference type="ARBA" id="ARBA00022989"/>
    </source>
</evidence>
<organism evidence="12">
    <name type="scientific">Rhodosorus marinus</name>
    <dbReference type="NCBI Taxonomy" id="101924"/>
    <lineage>
        <taxon>Eukaryota</taxon>
        <taxon>Rhodophyta</taxon>
        <taxon>Stylonematophyceae</taxon>
        <taxon>Stylonematales</taxon>
        <taxon>Stylonemataceae</taxon>
        <taxon>Rhodosorus</taxon>
    </lineage>
</organism>
<evidence type="ECO:0000256" key="10">
    <source>
        <dbReference type="ARBA" id="ARBA00037847"/>
    </source>
</evidence>
<dbReference type="PANTHER" id="PTHR31646:SF1">
    <property type="entry name" value="ALPHA-1,2-MANNOSYLTRANSFERASE MNN2"/>
    <property type="match status" value="1"/>
</dbReference>
<proteinExistence type="inferred from homology"/>
<evidence type="ECO:0000256" key="5">
    <source>
        <dbReference type="ARBA" id="ARBA00022692"/>
    </source>
</evidence>
<keyword evidence="9 11" id="KW-0472">Membrane</keyword>
<dbReference type="GO" id="GO:0046354">
    <property type="term" value="P:mannan biosynthetic process"/>
    <property type="evidence" value="ECO:0007669"/>
    <property type="project" value="TreeGrafter"/>
</dbReference>
<comment type="similarity">
    <text evidence="3">Belongs to the MNN1/MNT family.</text>
</comment>
<dbReference type="EMBL" id="HBHW01031035">
    <property type="protein sequence ID" value="CAE0055961.1"/>
    <property type="molecule type" value="Transcribed_RNA"/>
</dbReference>
<evidence type="ECO:0000256" key="6">
    <source>
        <dbReference type="ARBA" id="ARBA00022968"/>
    </source>
</evidence>
<keyword evidence="6" id="KW-0735">Signal-anchor</keyword>
<evidence type="ECO:0000256" key="4">
    <source>
        <dbReference type="ARBA" id="ARBA00022679"/>
    </source>
</evidence>
<keyword evidence="4" id="KW-0808">Transferase</keyword>
<evidence type="ECO:0000256" key="2">
    <source>
        <dbReference type="ARBA" id="ARBA00004606"/>
    </source>
</evidence>
<keyword evidence="8" id="KW-0333">Golgi apparatus</keyword>
<comment type="subcellular location">
    <subcellularLocation>
        <location evidence="10">Endomembrane system</location>
        <topology evidence="10">Single-pass membrane protein</topology>
    </subcellularLocation>
    <subcellularLocation>
        <location evidence="1">Golgi apparatus membrane</location>
    </subcellularLocation>
    <subcellularLocation>
        <location evidence="2">Membrane</location>
        <topology evidence="2">Single-pass type II membrane protein</topology>
    </subcellularLocation>
</comment>
<dbReference type="GO" id="GO:0000026">
    <property type="term" value="F:alpha-1,2-mannosyltransferase activity"/>
    <property type="evidence" value="ECO:0007669"/>
    <property type="project" value="TreeGrafter"/>
</dbReference>
<dbReference type="InterPro" id="IPR022751">
    <property type="entry name" value="Alpha_mannosyltransferase"/>
</dbReference>
<dbReference type="AlphaFoldDB" id="A0A7S3EIA7"/>
<evidence type="ECO:0000256" key="9">
    <source>
        <dbReference type="ARBA" id="ARBA00023136"/>
    </source>
</evidence>
<dbReference type="PANTHER" id="PTHR31646">
    <property type="entry name" value="ALPHA-1,2-MANNOSYLTRANSFERASE MNN2"/>
    <property type="match status" value="1"/>
</dbReference>
<dbReference type="Pfam" id="PF11051">
    <property type="entry name" value="Mannosyl_trans3"/>
    <property type="match status" value="1"/>
</dbReference>
<evidence type="ECO:0000256" key="8">
    <source>
        <dbReference type="ARBA" id="ARBA00023034"/>
    </source>
</evidence>
<evidence type="ECO:0000256" key="1">
    <source>
        <dbReference type="ARBA" id="ARBA00004394"/>
    </source>
</evidence>
<dbReference type="SUPFAM" id="SSF53448">
    <property type="entry name" value="Nucleotide-diphospho-sugar transferases"/>
    <property type="match status" value="1"/>
</dbReference>
<reference evidence="12" key="1">
    <citation type="submission" date="2021-01" db="EMBL/GenBank/DDBJ databases">
        <authorList>
            <person name="Corre E."/>
            <person name="Pelletier E."/>
            <person name="Niang G."/>
            <person name="Scheremetjew M."/>
            <person name="Finn R."/>
            <person name="Kale V."/>
            <person name="Holt S."/>
            <person name="Cochrane G."/>
            <person name="Meng A."/>
            <person name="Brown T."/>
            <person name="Cohen L."/>
        </authorList>
    </citation>
    <scope>NUCLEOTIDE SEQUENCE</scope>
    <source>
        <strain evidence="12">CCMP 769</strain>
    </source>
</reference>
<evidence type="ECO:0000313" key="12">
    <source>
        <dbReference type="EMBL" id="CAE0055961.1"/>
    </source>
</evidence>
<name>A0A7S3EIA7_9RHOD</name>
<protein>
    <submittedName>
        <fullName evidence="12">Uncharacterized protein</fullName>
    </submittedName>
</protein>
<evidence type="ECO:0000256" key="11">
    <source>
        <dbReference type="SAM" id="Phobius"/>
    </source>
</evidence>
<accession>A0A7S3EIA7</accession>
<keyword evidence="7 11" id="KW-1133">Transmembrane helix</keyword>
<sequence length="541" mass="61335">MVEGYLLKANEGADVEFDVLDAFEYLKDSVRKSHVDETKRQLHRPVSLSRRLGRKATFLASIGSLAAFAFVLGLTQLGLVLYTTSGGDVHLGDSELMRSVAMSRCGVDLQHESPLGTQSIDEGVCLMRRTLDGVQSCLYKASNSEEGFCAICDRATGRQFRVMKGRPDGLKQSMFQCEKEAVDFANFKIKANQKLEEIARMEPPAPKGGAFERGIAMSVHLGVLIPAAAALKRIRQAGCQLPIEIFYQAGELDPSSEAVKGILSEVGNIELREIKNKSYKRYYTKIYAVRFSSFDKVLLLDSDNLVARNPEYLFDSKEFIEHGAIFWPDHWHPDFSPLFRFDETSLAWELFDVEPRTMYEVEAGQLLVDRIRSWKALELLAPYVENSAVIERLQVLWGDKDLFRFAFFRTEKSFYMIQKPPGLAGYYFMGIWFCGQTLMQYDPSGNVLFFHRNTLKLQSFLGYGSSKTWTHAQEFVGSDSTKYHAIANFWICGSCWHIANDRTTIYIADKYGGIEDEAIAYVKDAGRRYSMSYAFRRHGSS</sequence>
<dbReference type="Gene3D" id="3.90.550.10">
    <property type="entry name" value="Spore Coat Polysaccharide Biosynthesis Protein SpsA, Chain A"/>
    <property type="match status" value="1"/>
</dbReference>
<evidence type="ECO:0000256" key="3">
    <source>
        <dbReference type="ARBA" id="ARBA00009105"/>
    </source>
</evidence>
<gene>
    <name evidence="12" type="ORF">RMAR00112_LOCUS23998</name>
</gene>
<feature type="transmembrane region" description="Helical" evidence="11">
    <location>
        <begin position="58"/>
        <end position="82"/>
    </location>
</feature>
<dbReference type="InterPro" id="IPR029044">
    <property type="entry name" value="Nucleotide-diphossugar_trans"/>
</dbReference>